<dbReference type="VEuPathDB" id="FungiDB:JI435_420740"/>
<accession>A0A7U2I6W9</accession>
<proteinExistence type="predicted"/>
<keyword evidence="2" id="KW-1185">Reference proteome</keyword>
<name>A0A7U2I6W9_PHANO</name>
<protein>
    <submittedName>
        <fullName evidence="1">Uncharacterized protein</fullName>
    </submittedName>
</protein>
<evidence type="ECO:0000313" key="1">
    <source>
        <dbReference type="EMBL" id="QRD04115.1"/>
    </source>
</evidence>
<sequence length="90" mass="9969">MPRWESCLQCGSPVACSWCRFQSALRRAGGVGEIAAVVVTLRPWCWQRGAGRSEGLRLPHSGAAQRLCPDSGCLVVLAQSCVSWWRPLWR</sequence>
<organism evidence="1 2">
    <name type="scientific">Phaeosphaeria nodorum (strain SN15 / ATCC MYA-4574 / FGSC 10173)</name>
    <name type="common">Glume blotch fungus</name>
    <name type="synonym">Parastagonospora nodorum</name>
    <dbReference type="NCBI Taxonomy" id="321614"/>
    <lineage>
        <taxon>Eukaryota</taxon>
        <taxon>Fungi</taxon>
        <taxon>Dikarya</taxon>
        <taxon>Ascomycota</taxon>
        <taxon>Pezizomycotina</taxon>
        <taxon>Dothideomycetes</taxon>
        <taxon>Pleosporomycetidae</taxon>
        <taxon>Pleosporales</taxon>
        <taxon>Pleosporineae</taxon>
        <taxon>Phaeosphaeriaceae</taxon>
        <taxon>Parastagonospora</taxon>
    </lineage>
</organism>
<dbReference type="Proteomes" id="UP000663193">
    <property type="component" value="Chromosome 16"/>
</dbReference>
<dbReference type="EMBL" id="CP069038">
    <property type="protein sequence ID" value="QRD04115.1"/>
    <property type="molecule type" value="Genomic_DNA"/>
</dbReference>
<dbReference type="AlphaFoldDB" id="A0A7U2I6W9"/>
<evidence type="ECO:0000313" key="2">
    <source>
        <dbReference type="Proteomes" id="UP000663193"/>
    </source>
</evidence>
<reference evidence="2" key="1">
    <citation type="journal article" date="2021" name="BMC Genomics">
        <title>Chromosome-level genome assembly and manually-curated proteome of model necrotroph Parastagonospora nodorum Sn15 reveals a genome-wide trove of candidate effector homologs, and redundancy of virulence-related functions within an accessory chromosome.</title>
        <authorList>
            <person name="Bertazzoni S."/>
            <person name="Jones D.A.B."/>
            <person name="Phan H.T."/>
            <person name="Tan K.-C."/>
            <person name="Hane J.K."/>
        </authorList>
    </citation>
    <scope>NUCLEOTIDE SEQUENCE [LARGE SCALE GENOMIC DNA]</scope>
    <source>
        <strain evidence="2">SN15 / ATCC MYA-4574 / FGSC 10173)</strain>
    </source>
</reference>
<gene>
    <name evidence="1" type="ORF">JI435_420740</name>
</gene>